<dbReference type="AlphaFoldDB" id="A0A3N4MC75"/>
<evidence type="ECO:0000313" key="1">
    <source>
        <dbReference type="EMBL" id="RPD41128.1"/>
    </source>
</evidence>
<comment type="caution">
    <text evidence="1">The sequence shown here is derived from an EMBL/GenBank/DDBJ whole genome shotgun (WGS) entry which is preliminary data.</text>
</comment>
<dbReference type="RefSeq" id="WP_120516569.1">
    <property type="nucleotide sequence ID" value="NZ_QXZY01000006.1"/>
</dbReference>
<reference evidence="2" key="1">
    <citation type="submission" date="2018-11" db="EMBL/GenBank/DDBJ databases">
        <title>Chitinophaga lutea sp.nov., isolate from arsenic contaminated soil.</title>
        <authorList>
            <person name="Zong Y."/>
        </authorList>
    </citation>
    <scope>NUCLEOTIDE SEQUENCE [LARGE SCALE GENOMIC DNA]</scope>
    <source>
        <strain evidence="2">YLT18</strain>
    </source>
</reference>
<protein>
    <recommendedName>
        <fullName evidence="3">DUF4369 domain-containing protein</fullName>
    </recommendedName>
</protein>
<dbReference type="EMBL" id="RMBX01000005">
    <property type="protein sequence ID" value="RPD41128.1"/>
    <property type="molecule type" value="Genomic_DNA"/>
</dbReference>
<organism evidence="1 2">
    <name type="scientific">Chitinophaga barathri</name>
    <dbReference type="NCBI Taxonomy" id="1647451"/>
    <lineage>
        <taxon>Bacteria</taxon>
        <taxon>Pseudomonadati</taxon>
        <taxon>Bacteroidota</taxon>
        <taxon>Chitinophagia</taxon>
        <taxon>Chitinophagales</taxon>
        <taxon>Chitinophagaceae</taxon>
        <taxon>Chitinophaga</taxon>
    </lineage>
</organism>
<name>A0A3N4MC75_9BACT</name>
<evidence type="ECO:0000313" key="2">
    <source>
        <dbReference type="Proteomes" id="UP000279089"/>
    </source>
</evidence>
<proteinExistence type="predicted"/>
<gene>
    <name evidence="1" type="ORF">EG028_10605</name>
</gene>
<dbReference type="Proteomes" id="UP000279089">
    <property type="component" value="Unassembled WGS sequence"/>
</dbReference>
<keyword evidence="2" id="KW-1185">Reference proteome</keyword>
<sequence length="243" mass="27851">MNIGMLYKIIVIVGSLIFSVCSAFSQSSNEYHITIQLSGLKNGISVYFFNVKGERAAGVFKNGEYIFSGIDSLPGTPVDIQIDTFPAKLRVIVDRESAIKITGELVKWPNVLVSGSKVHEEYNDFQNNIQAPFSCEYKRYEMLMKRITGKSDVFEWERHSKILVGRDSLDVFLATQIYQKAVVTYQKETLEWIILHPTSLYTPELIMQWWPRPAWKSSYQNLSSPARNSYYGVLLKEQIGREI</sequence>
<accession>A0A3N4MC75</accession>
<evidence type="ECO:0008006" key="3">
    <source>
        <dbReference type="Google" id="ProtNLM"/>
    </source>
</evidence>